<dbReference type="Proteomes" id="UP000198372">
    <property type="component" value="Unassembled WGS sequence"/>
</dbReference>
<organism evidence="4 5">
    <name type="scientific">Microbotryum intermedium</name>
    <dbReference type="NCBI Taxonomy" id="269621"/>
    <lineage>
        <taxon>Eukaryota</taxon>
        <taxon>Fungi</taxon>
        <taxon>Dikarya</taxon>
        <taxon>Basidiomycota</taxon>
        <taxon>Pucciniomycotina</taxon>
        <taxon>Microbotryomycetes</taxon>
        <taxon>Microbotryales</taxon>
        <taxon>Microbotryaceae</taxon>
        <taxon>Microbotryum</taxon>
    </lineage>
</organism>
<dbReference type="NCBIfam" id="NF047352">
    <property type="entry name" value="P_loop_sacsin"/>
    <property type="match status" value="1"/>
</dbReference>
<dbReference type="InterPro" id="IPR036890">
    <property type="entry name" value="HATPase_C_sf"/>
</dbReference>
<dbReference type="PANTHER" id="PTHR47839:SF1">
    <property type="entry name" value="DOMAIN PROTEIN, PUTATIVE (AFU_ORTHOLOGUE AFUA_6G04830)-RELATED"/>
    <property type="match status" value="1"/>
</dbReference>
<dbReference type="STRING" id="269621.A0A238FAR6"/>
<evidence type="ECO:0000256" key="1">
    <source>
        <dbReference type="SAM" id="Coils"/>
    </source>
</evidence>
<dbReference type="GO" id="GO:0043130">
    <property type="term" value="F:ubiquitin binding"/>
    <property type="evidence" value="ECO:0007669"/>
    <property type="project" value="InterPro"/>
</dbReference>
<evidence type="ECO:0000313" key="5">
    <source>
        <dbReference type="Proteomes" id="UP000198372"/>
    </source>
</evidence>
<dbReference type="InterPro" id="IPR058210">
    <property type="entry name" value="SACS/Nov_dom"/>
</dbReference>
<feature type="coiled-coil region" evidence="1">
    <location>
        <begin position="1418"/>
        <end position="1454"/>
    </location>
</feature>
<dbReference type="PANTHER" id="PTHR47839">
    <property type="entry name" value="DOMAIN PROTEIN, PUTATIVE (AFU_ORTHOLOGUE AFUA_6G04830)-RELATED"/>
    <property type="match status" value="1"/>
</dbReference>
<evidence type="ECO:0000256" key="2">
    <source>
        <dbReference type="SAM" id="MobiDB-lite"/>
    </source>
</evidence>
<dbReference type="InterPro" id="IPR022155">
    <property type="entry name" value="DUF3684"/>
</dbReference>
<feature type="region of interest" description="Disordered" evidence="2">
    <location>
        <begin position="1527"/>
        <end position="1612"/>
    </location>
</feature>
<protein>
    <submittedName>
        <fullName evidence="4">BQ2448_297 protein</fullName>
    </submittedName>
</protein>
<dbReference type="SUPFAM" id="SSF55874">
    <property type="entry name" value="ATPase domain of HSP90 chaperone/DNA topoisomerase II/histidine kinase"/>
    <property type="match status" value="1"/>
</dbReference>
<gene>
    <name evidence="4" type="ORF">BQ2448_297</name>
</gene>
<dbReference type="Pfam" id="PF12449">
    <property type="entry name" value="DUF3684"/>
    <property type="match status" value="1"/>
</dbReference>
<sequence length="1815" mass="199207">MQTDLKQLLSQGVDEAVSVNQRALIEKILARYSGEQTVFRELLQNSDDAGASHVEIHFRTSVESASATTLYSPDEATGGLPNLKKHKLAQIVFRNDGQVFRGEDWTRLKKIAEGNPDESKIGAFGVGFYSLFSICDEPLVSSGDRAMLFFWKDGGDQLYVKTAIDPNGPTHCSAEGHPWSTFTMDLRELEPMPDPLEFARFLTTCLAFTTKIRHVSMHFDGHVLFRVTKTLAASRPISLRPNLATTSPLKILHLTRIDEAPIQLKADASRWLLSYAVQPKAPIASFASAPATAASSFASKMLAAFTSKATTAPTPAPVAALSVATPMQDPFALLPVSLFLRTVSSTMRVTPSNQFSLEMLRATKKGLPSTTVYSLIWTGKDEFDASQAVKGSVATIEEKNARRVFAGLLSDLESNGRVFIGFPTFQTTGCASSIAARFVSTVERESLDFQAKYVADWNRELLAMGGVLARTVFEEEMSEIARMYTPKIDDEQKKRLQERALHLMRVFTFIPSTPQEIVSNLTEAAFFRSNVNTSITLISQLGPMPASKVRLPNPALSFLKAIPVVPELVSSGAPRLMSVLREKGSVKDISLEDVLNGLSSHPLTIAEASDAFKWWLSLAANRSYSPTLLARLKDSAMLSLRDSTTEEERVSPLSAFKTFLNPKTITPDLPLPDHTLPFELTRTFHAADLARVFEFAELTLLDWARHVVSPACTSGKASAQTNVLVSPQFAEKFLVTLSRGWSTLSTNRQHELSTLMAALPFMPTRQGQKPASESYFPSVDLFEDLPIVTLPSGTVVKGALEKVLLALGVRRHVELQLVFTRLLGAEGGWSHVDVVRYLVSVSATLTENELDRLRKTAWLPREGEAPIVSPPEAEGRIQKTKTVRHMAVTLYEPTEAHRRLGLPLLDWTKASIKWRSSSEEAKLMFSLGLLKTPSVDELLKIAANGENAKRQQAAFEYFLEQYAAAGFAATYLPSKHALPFVPTIKDGKRTFGKPHDVYSNVDCACLGFAVLDERYQHEAAKLKVARDPPARELVSAILLNPPKTVEKARQTFAYLSSCVSNFGSDELSILERANIIPIGDKLVSPSTCFFETEQALAPGLKALFVVVPDFGLNARPFLVAIGVKASPGMNEIAAMLIADPDRFLDLSGSSERYLSLLRMVAASFQSLPFTIKSRARMSAFFLGTKRIATENNGRSNQPTLLDDGSDDEEWGAGGSSLTYQLSRASDLAINDDPQSFRVFQGDVWSCPQEDALEALAEGLGASRISKLVEEGYRSSGEADPNSKRAHDLHGIVVERTFLFLSERKQQYGKGELRHDPDWIQSGGGKHLQVIEVRSIELIRTFIFGRTTKRHSQAASAFAKASSKGDLLLYIAADVATGLCRLLLSKQGANDTLLYMTILSTPLKALRRRGFNVDRIVNARKVEREAADLRMREERARAQLDAAKTAEEVKQLEQLFPDTDPTFLAQLLQQQAQPKVENAVNALLSLSNYPRRSESKEGTFKYTSGPVMGAASGPQNSLAALKQQPLGDSAALGRSPSPAPSSSPSTPSNEKSLFSKMKSSLSRSSLSNGVGSTASVPRSSSSSSLAGDQPPRLPRPSTSGTSAAGSTPSSTDAIRSNVRKAIQASRPEHGSSISDAMDKTSVKESEQTYCDASAGANLVSMGDVAGLKFFIDRSHRIRNNLPTSRTFVRDHVHSIDRFVRLVVLPVGEVLTLDHRALHIFFDSTGPLIAFNRNGSIYLNLRYYEAWYDLQVQQGQLQDALISTYHTLAHEVAHNLVKAHNSEHEFYFSSICEEYFLRMAQLLGKVEKEQQVAAPGR</sequence>
<dbReference type="Gene3D" id="3.30.565.10">
    <property type="entry name" value="Histidine kinase-like ATPase, C-terminal domain"/>
    <property type="match status" value="1"/>
</dbReference>
<feature type="domain" description="CUE" evidence="3">
    <location>
        <begin position="1443"/>
        <end position="1487"/>
    </location>
</feature>
<keyword evidence="5" id="KW-1185">Reference proteome</keyword>
<name>A0A238FAR6_9BASI</name>
<accession>A0A238FAR6</accession>
<dbReference type="PROSITE" id="PS51140">
    <property type="entry name" value="CUE"/>
    <property type="match status" value="1"/>
</dbReference>
<evidence type="ECO:0000259" key="3">
    <source>
        <dbReference type="PROSITE" id="PS51140"/>
    </source>
</evidence>
<reference evidence="5" key="1">
    <citation type="submission" date="2016-09" db="EMBL/GenBank/DDBJ databases">
        <authorList>
            <person name="Jeantristanb JTB J.-T."/>
            <person name="Ricardo R."/>
        </authorList>
    </citation>
    <scope>NUCLEOTIDE SEQUENCE [LARGE SCALE GENOMIC DNA]</scope>
</reference>
<dbReference type="InterPro" id="IPR003892">
    <property type="entry name" value="CUE"/>
</dbReference>
<feature type="compositionally biased region" description="Low complexity" evidence="2">
    <location>
        <begin position="1595"/>
        <end position="1610"/>
    </location>
</feature>
<dbReference type="Pfam" id="PF25794">
    <property type="entry name" value="SACS"/>
    <property type="match status" value="1"/>
</dbReference>
<evidence type="ECO:0000313" key="4">
    <source>
        <dbReference type="EMBL" id="SCV68176.1"/>
    </source>
</evidence>
<feature type="compositionally biased region" description="Low complexity" evidence="2">
    <location>
        <begin position="1539"/>
        <end position="1566"/>
    </location>
</feature>
<feature type="compositionally biased region" description="Polar residues" evidence="2">
    <location>
        <begin position="1567"/>
        <end position="1577"/>
    </location>
</feature>
<proteinExistence type="predicted"/>
<dbReference type="EMBL" id="FMSP01000003">
    <property type="protein sequence ID" value="SCV68176.1"/>
    <property type="molecule type" value="Genomic_DNA"/>
</dbReference>
<keyword evidence="1" id="KW-0175">Coiled coil</keyword>
<dbReference type="OrthoDB" id="10031156at2759"/>